<proteinExistence type="predicted"/>
<gene>
    <name evidence="2" type="ORF">PQU93_02520</name>
</gene>
<dbReference type="Proteomes" id="UP001221566">
    <property type="component" value="Unassembled WGS sequence"/>
</dbReference>
<feature type="transmembrane region" description="Helical" evidence="1">
    <location>
        <begin position="318"/>
        <end position="335"/>
    </location>
</feature>
<feature type="transmembrane region" description="Helical" evidence="1">
    <location>
        <begin position="161"/>
        <end position="185"/>
    </location>
</feature>
<reference evidence="2 3" key="1">
    <citation type="submission" date="2023-01" db="EMBL/GenBank/DDBJ databases">
        <title>Novel species of the genus Vogesella isolated from rivers.</title>
        <authorList>
            <person name="Lu H."/>
        </authorList>
    </citation>
    <scope>NUCLEOTIDE SEQUENCE [LARGE SCALE GENOMIC DNA]</scope>
    <source>
        <strain evidence="2 3">SH7W</strain>
    </source>
</reference>
<keyword evidence="1" id="KW-1133">Transmembrane helix</keyword>
<comment type="caution">
    <text evidence="2">The sequence shown here is derived from an EMBL/GenBank/DDBJ whole genome shotgun (WGS) entry which is preliminary data.</text>
</comment>
<evidence type="ECO:0000313" key="3">
    <source>
        <dbReference type="Proteomes" id="UP001221566"/>
    </source>
</evidence>
<protein>
    <recommendedName>
        <fullName evidence="4">EpsG-like glucosyltransferase</fullName>
    </recommendedName>
</protein>
<evidence type="ECO:0000256" key="1">
    <source>
        <dbReference type="SAM" id="Phobius"/>
    </source>
</evidence>
<sequence>MQNNHYATSETGGAFLYFTLCFILSTAIAFPLSIFGGMADSLLYFGQAQLLWDDGLLDGIIAITGQTGKLELILPILFYLEKPLKLQEFGFILLNGALVNLAVAHTAIILSKNISNKSTSIYGIFAILFSYIIYSNTLYIWRSIFSVYLLILAVTNSKAAWKIAFLVLGCLMHLSTVIFYGIYLFCTLKFIPKNKSLFFIFSILVATAINIGFQYMQFLSAFVSTEGGMEVFTGTQGNLAIRIIINLYLIFLAAIYTQNLDNKVETSLWRFCTIIVISSTAMADNWHLSWRIAAPAMVILPCLIFSSARQKRNKLAKLSIYLSILPSIRLIYLFFTGEFGG</sequence>
<organism evidence="2 3">
    <name type="scientific">Vogesella indigofera</name>
    <name type="common">Pseudomonas indigofera</name>
    <dbReference type="NCBI Taxonomy" id="45465"/>
    <lineage>
        <taxon>Bacteria</taxon>
        <taxon>Pseudomonadati</taxon>
        <taxon>Pseudomonadota</taxon>
        <taxon>Betaproteobacteria</taxon>
        <taxon>Neisseriales</taxon>
        <taxon>Chromobacteriaceae</taxon>
        <taxon>Vogesella</taxon>
    </lineage>
</organism>
<keyword evidence="1" id="KW-0812">Transmembrane</keyword>
<name>A0ABT5I0H4_VOGIN</name>
<accession>A0ABT5I0H4</accession>
<dbReference type="EMBL" id="JAQQKY010000001">
    <property type="protein sequence ID" value="MDC7689658.1"/>
    <property type="molecule type" value="Genomic_DNA"/>
</dbReference>
<feature type="transmembrane region" description="Helical" evidence="1">
    <location>
        <begin position="239"/>
        <end position="256"/>
    </location>
</feature>
<keyword evidence="1" id="KW-0472">Membrane</keyword>
<feature type="transmembrane region" description="Helical" evidence="1">
    <location>
        <begin position="89"/>
        <end position="110"/>
    </location>
</feature>
<feature type="transmembrane region" description="Helical" evidence="1">
    <location>
        <begin position="122"/>
        <end position="141"/>
    </location>
</feature>
<dbReference type="RefSeq" id="WP_272802219.1">
    <property type="nucleotide sequence ID" value="NZ_JAQQKY010000001.1"/>
</dbReference>
<keyword evidence="3" id="KW-1185">Reference proteome</keyword>
<evidence type="ECO:0008006" key="4">
    <source>
        <dbReference type="Google" id="ProtNLM"/>
    </source>
</evidence>
<feature type="transmembrane region" description="Helical" evidence="1">
    <location>
        <begin position="12"/>
        <end position="35"/>
    </location>
</feature>
<evidence type="ECO:0000313" key="2">
    <source>
        <dbReference type="EMBL" id="MDC7689658.1"/>
    </source>
</evidence>
<feature type="transmembrane region" description="Helical" evidence="1">
    <location>
        <begin position="197"/>
        <end position="219"/>
    </location>
</feature>